<evidence type="ECO:0000259" key="2">
    <source>
        <dbReference type="Pfam" id="PF13201"/>
    </source>
</evidence>
<gene>
    <name evidence="3" type="ORF">CLV99_3843</name>
</gene>
<proteinExistence type="predicted"/>
<dbReference type="Gene3D" id="2.60.40.2340">
    <property type="match status" value="1"/>
</dbReference>
<dbReference type="Pfam" id="PF13201">
    <property type="entry name" value="PCMD"/>
    <property type="match status" value="1"/>
</dbReference>
<dbReference type="PROSITE" id="PS51257">
    <property type="entry name" value="PROKAR_LIPOPROTEIN"/>
    <property type="match status" value="1"/>
</dbReference>
<dbReference type="Proteomes" id="UP000295292">
    <property type="component" value="Unassembled WGS sequence"/>
</dbReference>
<evidence type="ECO:0000313" key="3">
    <source>
        <dbReference type="EMBL" id="TDQ75243.1"/>
    </source>
</evidence>
<dbReference type="GO" id="GO:0016787">
    <property type="term" value="F:hydrolase activity"/>
    <property type="evidence" value="ECO:0007669"/>
    <property type="project" value="UniProtKB-KW"/>
</dbReference>
<reference evidence="3 4" key="1">
    <citation type="submission" date="2019-03" db="EMBL/GenBank/DDBJ databases">
        <title>Genomic Encyclopedia of Archaeal and Bacterial Type Strains, Phase II (KMG-II): from individual species to whole genera.</title>
        <authorList>
            <person name="Goeker M."/>
        </authorList>
    </citation>
    <scope>NUCLEOTIDE SEQUENCE [LARGE SCALE GENOMIC DNA]</scope>
    <source>
        <strain evidence="3 4">DSM 28353</strain>
    </source>
</reference>
<organism evidence="3 4">
    <name type="scientific">Sphingobacterium yanglingense</name>
    <dbReference type="NCBI Taxonomy" id="1437280"/>
    <lineage>
        <taxon>Bacteria</taxon>
        <taxon>Pseudomonadati</taxon>
        <taxon>Bacteroidota</taxon>
        <taxon>Sphingobacteriia</taxon>
        <taxon>Sphingobacteriales</taxon>
        <taxon>Sphingobacteriaceae</taxon>
        <taxon>Sphingobacterium</taxon>
    </lineage>
</organism>
<comment type="caution">
    <text evidence="3">The sequence shown here is derived from an EMBL/GenBank/DDBJ whole genome shotgun (WGS) entry which is preliminary data.</text>
</comment>
<keyword evidence="3" id="KW-0378">Hydrolase</keyword>
<feature type="chain" id="PRO_5020514208" evidence="1">
    <location>
        <begin position="22"/>
        <end position="395"/>
    </location>
</feature>
<evidence type="ECO:0000256" key="1">
    <source>
        <dbReference type="SAM" id="SignalP"/>
    </source>
</evidence>
<dbReference type="InterPro" id="IPR038653">
    <property type="entry name" value="Put_CMD_sf"/>
</dbReference>
<dbReference type="InterPro" id="IPR025112">
    <property type="entry name" value="PCMD"/>
</dbReference>
<dbReference type="Gene3D" id="2.60.120.890">
    <property type="entry name" value="BT2081, beta-jelly-roll domain"/>
    <property type="match status" value="1"/>
</dbReference>
<accession>A0A4R6WDX7</accession>
<dbReference type="RefSeq" id="WP_133586015.1">
    <property type="nucleotide sequence ID" value="NZ_SNYV01000017.1"/>
</dbReference>
<dbReference type="EMBL" id="SNYV01000017">
    <property type="protein sequence ID" value="TDQ75243.1"/>
    <property type="molecule type" value="Genomic_DNA"/>
</dbReference>
<evidence type="ECO:0000313" key="4">
    <source>
        <dbReference type="Proteomes" id="UP000295292"/>
    </source>
</evidence>
<name>A0A4R6WDX7_9SPHI</name>
<dbReference type="AlphaFoldDB" id="A0A4R6WDX7"/>
<keyword evidence="1" id="KW-0732">Signal</keyword>
<feature type="signal peptide" evidence="1">
    <location>
        <begin position="1"/>
        <end position="21"/>
    </location>
</feature>
<sequence>MKLRNLLFFCGGLLLFLSSCVKDEAPNMEADIIKAETENDVFLLDPVVSGGSVIFYLKPDQEETSEFKVKFTLTEGAQIQVENGKVLDNDELRVDKELAKRMQLEGVNVETISQDKQYSKKYLLKIVNTKDGFVPTEYGFEETEIDNNQKFTKFYNNVDGQKYYNWASGNAGFGITLSITPGGVMEPAAYPTTITPDAHAGKQALFLETKLTGMYGAMFGKPIAAGNLFIGSFDTGPVLMDPLAATQFGLPFNKVPVTLEGYYKYRPAENVTDKDLKPLNLKDSCDIYAVFYNRKQLMESVSDPKKRVPYLTGHNILTDPSIVAIAKIKDGSATAGDGFVKFSLPFEYRAKVDMAAVAGLDYNIAIVMSSSKRGDSFVGAVGSKLIVDDLKIVTK</sequence>
<protein>
    <submittedName>
        <fullName evidence="3">Putative glycosyl hydrolase or carbohydrate binding protein</fullName>
    </submittedName>
</protein>
<feature type="domain" description="Putative carbohydrate metabolism" evidence="2">
    <location>
        <begin position="140"/>
        <end position="393"/>
    </location>
</feature>
<keyword evidence="4" id="KW-1185">Reference proteome</keyword>
<dbReference type="OrthoDB" id="713122at2"/>